<dbReference type="Proteomes" id="UP000467841">
    <property type="component" value="Unassembled WGS sequence"/>
</dbReference>
<accession>A0A6D2I7T0</accession>
<organism evidence="2 3">
    <name type="scientific">Microthlaspi erraticum</name>
    <dbReference type="NCBI Taxonomy" id="1685480"/>
    <lineage>
        <taxon>Eukaryota</taxon>
        <taxon>Viridiplantae</taxon>
        <taxon>Streptophyta</taxon>
        <taxon>Embryophyta</taxon>
        <taxon>Tracheophyta</taxon>
        <taxon>Spermatophyta</taxon>
        <taxon>Magnoliopsida</taxon>
        <taxon>eudicotyledons</taxon>
        <taxon>Gunneridae</taxon>
        <taxon>Pentapetalae</taxon>
        <taxon>rosids</taxon>
        <taxon>malvids</taxon>
        <taxon>Brassicales</taxon>
        <taxon>Brassicaceae</taxon>
        <taxon>Coluteocarpeae</taxon>
        <taxon>Microthlaspi</taxon>
    </lineage>
</organism>
<evidence type="ECO:0000256" key="1">
    <source>
        <dbReference type="SAM" id="SignalP"/>
    </source>
</evidence>
<feature type="signal peptide" evidence="1">
    <location>
        <begin position="1"/>
        <end position="24"/>
    </location>
</feature>
<keyword evidence="3" id="KW-1185">Reference proteome</keyword>
<evidence type="ECO:0000313" key="2">
    <source>
        <dbReference type="EMBL" id="CAA7024258.1"/>
    </source>
</evidence>
<sequence>MVSKALLLVGLFAAVLVVSQVATASERQSGTVTSKSTEETLHPDQVSYGAELQRGVPWGGAYRSRSPLPVVIFLVFMINLL</sequence>
<name>A0A6D2I7T0_9BRAS</name>
<evidence type="ECO:0000313" key="3">
    <source>
        <dbReference type="Proteomes" id="UP000467841"/>
    </source>
</evidence>
<feature type="chain" id="PRO_5025416078" evidence="1">
    <location>
        <begin position="25"/>
        <end position="81"/>
    </location>
</feature>
<dbReference type="AlphaFoldDB" id="A0A6D2I7T0"/>
<comment type="caution">
    <text evidence="2">The sequence shown here is derived from an EMBL/GenBank/DDBJ whole genome shotgun (WGS) entry which is preliminary data.</text>
</comment>
<protein>
    <submittedName>
        <fullName evidence="2">Uncharacterized protein</fullName>
    </submittedName>
</protein>
<proteinExistence type="predicted"/>
<dbReference type="EMBL" id="CACVBM020000887">
    <property type="protein sequence ID" value="CAA7024258.1"/>
    <property type="molecule type" value="Genomic_DNA"/>
</dbReference>
<keyword evidence="1" id="KW-0732">Signal</keyword>
<gene>
    <name evidence="2" type="ORF">MERR_LOCUS11493</name>
</gene>
<reference evidence="2" key="1">
    <citation type="submission" date="2020-01" db="EMBL/GenBank/DDBJ databases">
        <authorList>
            <person name="Mishra B."/>
        </authorList>
    </citation>
    <scope>NUCLEOTIDE SEQUENCE [LARGE SCALE GENOMIC DNA]</scope>
</reference>